<dbReference type="RefSeq" id="XP_017571478.1">
    <property type="nucleotide sequence ID" value="XM_017715989.2"/>
</dbReference>
<dbReference type="GO" id="GO:0003677">
    <property type="term" value="F:DNA binding"/>
    <property type="evidence" value="ECO:0007669"/>
    <property type="project" value="UniProtKB-KW"/>
</dbReference>
<comment type="subcellular location">
    <subcellularLocation>
        <location evidence="10">Nucleus</location>
    </subcellularLocation>
</comment>
<reference evidence="14" key="2">
    <citation type="submission" date="2025-08" db="UniProtKB">
        <authorList>
            <consortium name="Ensembl"/>
        </authorList>
    </citation>
    <scope>IDENTIFICATION</scope>
</reference>
<feature type="domain" description="C2H2-type" evidence="12">
    <location>
        <begin position="585"/>
        <end position="608"/>
    </location>
</feature>
<keyword evidence="9 10" id="KW-0539">Nucleus</keyword>
<dbReference type="OMA" id="HWHIMPF"/>
<reference evidence="14 15" key="1">
    <citation type="submission" date="2020-10" db="EMBL/GenBank/DDBJ databases">
        <title>Pygocentrus nattereri (red-bellied piranha) genome, fPygNat1, primary haplotype.</title>
        <authorList>
            <person name="Myers G."/>
            <person name="Meyer A."/>
            <person name="Karagic N."/>
            <person name="Pippel M."/>
            <person name="Winkler S."/>
            <person name="Tracey A."/>
            <person name="Wood J."/>
            <person name="Formenti G."/>
            <person name="Howe K."/>
            <person name="Fedrigo O."/>
            <person name="Jarvis E.D."/>
        </authorList>
    </citation>
    <scope>NUCLEOTIDE SEQUENCE [LARGE SCALE GENOMIC DNA]</scope>
</reference>
<sequence>MYQVPVKDVTKLRRSRKRVKSILCDIALEDCQDLVEKYKPFDAGDASFNNTEWVDFIDGSLGKRRKKWRYRSETLCCSLCWFSTRSFYTFRSHVQRYHGEEMDLACLSACPKCTFISHPEVTEQHIKFFHSFPPKIISPPSNPFIPFRSISPTPSQSVSHPLQTVTVAASVTASVTASDTGEDRYVCLNCGYHDSLLYVMKKHVLINHHATLLNRYFGHKFENAKKALGSNKKAFITAPKYYCKECKLPAETIEHLMYHILSSEKHIDLLWHIMPFIREKVPTQKFGDQHKFQNLAPKAMPHPLMVARPNFIQQTQTMKGTLGPKSNGTMLLAGPANTTALLCPSARPIFLSPPNPALVPGASTLQSTRQQQSSTGISQTLSTLATAPVVNSLNMVVPNMSQDSANQLPMTMAVPSLPQAQATQQMLLPPGVQVNLPGKIGVRPPMLVTPRLQLNHPSPRSSVMASQSVRLIPTGNKVNGVPTYTLAPVEVAPVRPNAGQFVGSTPVVLSRNGPPAGSRSETIPPNTSAKAASSQKQPLRKPTKPNELAVLAPFLKIQSNHTVKCLRCNVLLTEQWIFQHLLHGLKCLFCPLMFYSFKQIMEHTSKEHSLKVKKNRDYIKEQFKLNCDDEGNLVFATFNLNTDVPKDLLDNRELNLVLITSTQEKIYVKMYPHSAKAVYPPTQKNTPTDCPFCQVKLRGAEDYETHLKTMHHIVPTIHAILKSPAFKCIYCFGVYSEKSTPKTISIHVQRCRCAPKNVKEAERQLNPDPTVYLNGNFQDPVQLKGNSQLQRGEKETGKPKMEATPEKNGRGSAAAEASVKLVLDPTGMDMRSFDERKEFLTKYFHHKPYPTRIEAQTLAKRLWMNKSDVLFHFSARRTRCVKEIQKKTTSVLLGFNMTEVNKVQHKLLIPEVAPVSKSQDN</sequence>
<dbReference type="Pfam" id="PF00046">
    <property type="entry name" value="Homeodomain"/>
    <property type="match status" value="1"/>
</dbReference>
<protein>
    <recommendedName>
        <fullName evidence="16">C2H2-type domain-containing protein</fullName>
    </recommendedName>
</protein>
<evidence type="ECO:0000256" key="3">
    <source>
        <dbReference type="ARBA" id="ARBA00022771"/>
    </source>
</evidence>
<dbReference type="CTD" id="100007394"/>
<dbReference type="GeneID" id="108438264"/>
<keyword evidence="1" id="KW-0479">Metal-binding</keyword>
<dbReference type="OrthoDB" id="10053955at2759"/>
<keyword evidence="8" id="KW-0804">Transcription</keyword>
<feature type="compositionally biased region" description="Polar residues" evidence="11">
    <location>
        <begin position="776"/>
        <end position="790"/>
    </location>
</feature>
<dbReference type="Pfam" id="PF19627">
    <property type="entry name" value="ADNP_N"/>
    <property type="match status" value="1"/>
</dbReference>
<dbReference type="STRING" id="42514.ENSPNAP00000020260"/>
<evidence type="ECO:0000256" key="10">
    <source>
        <dbReference type="RuleBase" id="RU000682"/>
    </source>
</evidence>
<dbReference type="PANTHER" id="PTHR15740">
    <property type="entry name" value="NEUROPROTECTIVE PEPTIDE-CONTAINING PROTEIN"/>
    <property type="match status" value="1"/>
</dbReference>
<dbReference type="Proteomes" id="UP001501920">
    <property type="component" value="Chromosome 3"/>
</dbReference>
<keyword evidence="5" id="KW-0805">Transcription regulation</keyword>
<feature type="region of interest" description="Disordered" evidence="11">
    <location>
        <begin position="507"/>
        <end position="543"/>
    </location>
</feature>
<dbReference type="PANTHER" id="PTHR15740:SF2">
    <property type="entry name" value="ACTIVITY-DEPENDENT NEUROPROTECTOR HOMEOBOX PROTEIN 2"/>
    <property type="match status" value="1"/>
</dbReference>
<dbReference type="GeneTree" id="ENSGT00530000063631"/>
<proteinExistence type="predicted"/>
<dbReference type="AlphaFoldDB" id="A0A3B4D9T3"/>
<evidence type="ECO:0000256" key="9">
    <source>
        <dbReference type="ARBA" id="ARBA00023242"/>
    </source>
</evidence>
<evidence type="ECO:0000259" key="12">
    <source>
        <dbReference type="SMART" id="SM00355"/>
    </source>
</evidence>
<dbReference type="GO" id="GO:0008270">
    <property type="term" value="F:zinc ion binding"/>
    <property type="evidence" value="ECO:0007669"/>
    <property type="project" value="UniProtKB-KW"/>
</dbReference>
<keyword evidence="6 10" id="KW-0238">DNA-binding</keyword>
<organism evidence="14 15">
    <name type="scientific">Pygocentrus nattereri</name>
    <name type="common">Red-bellied piranha</name>
    <dbReference type="NCBI Taxonomy" id="42514"/>
    <lineage>
        <taxon>Eukaryota</taxon>
        <taxon>Metazoa</taxon>
        <taxon>Chordata</taxon>
        <taxon>Craniata</taxon>
        <taxon>Vertebrata</taxon>
        <taxon>Euteleostomi</taxon>
        <taxon>Actinopterygii</taxon>
        <taxon>Neopterygii</taxon>
        <taxon>Teleostei</taxon>
        <taxon>Ostariophysi</taxon>
        <taxon>Characiformes</taxon>
        <taxon>Characoidei</taxon>
        <taxon>Pygocentrus</taxon>
    </lineage>
</organism>
<evidence type="ECO:0000256" key="11">
    <source>
        <dbReference type="SAM" id="MobiDB-lite"/>
    </source>
</evidence>
<evidence type="ECO:0000256" key="1">
    <source>
        <dbReference type="ARBA" id="ARBA00022723"/>
    </source>
</evidence>
<evidence type="ECO:0000256" key="2">
    <source>
        <dbReference type="ARBA" id="ARBA00022737"/>
    </source>
</evidence>
<keyword evidence="4" id="KW-0862">Zinc</keyword>
<keyword evidence="2" id="KW-0677">Repeat</keyword>
<dbReference type="SMART" id="SM00355">
    <property type="entry name" value="ZnF_C2H2"/>
    <property type="match status" value="5"/>
</dbReference>
<dbReference type="InterPro" id="IPR001356">
    <property type="entry name" value="HD"/>
</dbReference>
<feature type="domain" description="C2H2-type" evidence="12">
    <location>
        <begin position="185"/>
        <end position="208"/>
    </location>
</feature>
<feature type="compositionally biased region" description="Basic and acidic residues" evidence="11">
    <location>
        <begin position="791"/>
        <end position="809"/>
    </location>
</feature>
<evidence type="ECO:0008006" key="16">
    <source>
        <dbReference type="Google" id="ProtNLM"/>
    </source>
</evidence>
<keyword evidence="3" id="KW-0863">Zinc-finger</keyword>
<keyword evidence="15" id="KW-1185">Reference proteome</keyword>
<feature type="domain" description="C2H2-type" evidence="12">
    <location>
        <begin position="241"/>
        <end position="266"/>
    </location>
</feature>
<reference evidence="14" key="3">
    <citation type="submission" date="2025-09" db="UniProtKB">
        <authorList>
            <consortium name="Ensembl"/>
        </authorList>
    </citation>
    <scope>IDENTIFICATION</scope>
</reference>
<dbReference type="InterPro" id="IPR009057">
    <property type="entry name" value="Homeodomain-like_sf"/>
</dbReference>
<evidence type="ECO:0000256" key="6">
    <source>
        <dbReference type="ARBA" id="ARBA00023125"/>
    </source>
</evidence>
<dbReference type="InterPro" id="IPR013087">
    <property type="entry name" value="Znf_C2H2_type"/>
</dbReference>
<evidence type="ECO:0000313" key="14">
    <source>
        <dbReference type="Ensembl" id="ENSPNAP00000020260.1"/>
    </source>
</evidence>
<feature type="domain" description="Homeobox" evidence="13">
    <location>
        <begin position="827"/>
        <end position="887"/>
    </location>
</feature>
<dbReference type="CDD" id="cd00086">
    <property type="entry name" value="homeodomain"/>
    <property type="match status" value="1"/>
</dbReference>
<accession>A0A3B4D9T3</accession>
<dbReference type="Gene3D" id="1.10.10.60">
    <property type="entry name" value="Homeodomain-like"/>
    <property type="match status" value="1"/>
</dbReference>
<dbReference type="InterPro" id="IPR045762">
    <property type="entry name" value="ADNP_Znf"/>
</dbReference>
<evidence type="ECO:0000259" key="13">
    <source>
        <dbReference type="SMART" id="SM00389"/>
    </source>
</evidence>
<dbReference type="GO" id="GO:0010468">
    <property type="term" value="P:regulation of gene expression"/>
    <property type="evidence" value="ECO:0007669"/>
    <property type="project" value="TreeGrafter"/>
</dbReference>
<dbReference type="GO" id="GO:0005634">
    <property type="term" value="C:nucleus"/>
    <property type="evidence" value="ECO:0007669"/>
    <property type="project" value="UniProtKB-SubCell"/>
</dbReference>
<dbReference type="Ensembl" id="ENSPNAT00000039940.2">
    <property type="protein sequence ID" value="ENSPNAP00000020260.1"/>
    <property type="gene ID" value="ENSPNAG00000027038.2"/>
</dbReference>
<evidence type="ECO:0000256" key="7">
    <source>
        <dbReference type="ARBA" id="ARBA00023155"/>
    </source>
</evidence>
<dbReference type="SMART" id="SM00389">
    <property type="entry name" value="HOX"/>
    <property type="match status" value="1"/>
</dbReference>
<evidence type="ECO:0000256" key="4">
    <source>
        <dbReference type="ARBA" id="ARBA00022833"/>
    </source>
</evidence>
<evidence type="ECO:0000313" key="15">
    <source>
        <dbReference type="Proteomes" id="UP001501920"/>
    </source>
</evidence>
<dbReference type="InterPro" id="IPR038861">
    <property type="entry name" value="ADNP/ADNP2"/>
</dbReference>
<evidence type="ECO:0000256" key="5">
    <source>
        <dbReference type="ARBA" id="ARBA00023015"/>
    </source>
</evidence>
<dbReference type="SUPFAM" id="SSF46689">
    <property type="entry name" value="Homeodomain-like"/>
    <property type="match status" value="1"/>
</dbReference>
<feature type="region of interest" description="Disordered" evidence="11">
    <location>
        <begin position="776"/>
        <end position="815"/>
    </location>
</feature>
<feature type="domain" description="C2H2-type" evidence="12">
    <location>
        <begin position="688"/>
        <end position="711"/>
    </location>
</feature>
<feature type="compositionally biased region" description="Polar residues" evidence="11">
    <location>
        <begin position="519"/>
        <end position="537"/>
    </location>
</feature>
<feature type="domain" description="C2H2-type" evidence="12">
    <location>
        <begin position="75"/>
        <end position="98"/>
    </location>
</feature>
<name>A0A3B4D9T3_PYGNA</name>
<keyword evidence="7 10" id="KW-0371">Homeobox</keyword>
<evidence type="ECO:0000256" key="8">
    <source>
        <dbReference type="ARBA" id="ARBA00023163"/>
    </source>
</evidence>